<evidence type="ECO:0000256" key="1">
    <source>
        <dbReference type="SAM" id="Phobius"/>
    </source>
</evidence>
<feature type="transmembrane region" description="Helical" evidence="1">
    <location>
        <begin position="198"/>
        <end position="218"/>
    </location>
</feature>
<proteinExistence type="predicted"/>
<sequence length="226" mass="24839">MHLLVIALLILSILYGPQLWARHILARYNRKEYFSGTGLEFARMLVGKLNLRGVKVDVSLSGDHYDPAEKRLGLGPSFANRRSLSAVVVASHEVAHALQDAKAYPPLSARGRLIKLSEAVERAGYLVFIIFPLMGVVLRAPVMGAFVLVGAGVILVMPLLVHLITLPVELDASFNRALPILMSGPYIPEEDLPAARKILTACALTYVASALAGFFNVWRWARMLRK</sequence>
<evidence type="ECO:0000313" key="2">
    <source>
        <dbReference type="EMBL" id="BCS97958.1"/>
    </source>
</evidence>
<dbReference type="Pfam" id="PF04298">
    <property type="entry name" value="Zn_peptidase_2"/>
    <property type="match status" value="1"/>
</dbReference>
<dbReference type="RefSeq" id="WP_236889368.1">
    <property type="nucleotide sequence ID" value="NZ_AP024488.1"/>
</dbReference>
<keyword evidence="1" id="KW-1133">Transmembrane helix</keyword>
<reference evidence="2 3" key="1">
    <citation type="submission" date="2021-02" db="EMBL/GenBank/DDBJ databases">
        <title>Complete genome of Desulfoluna sp. strain ASN36.</title>
        <authorList>
            <person name="Takahashi A."/>
            <person name="Kojima H."/>
            <person name="Fukui M."/>
        </authorList>
    </citation>
    <scope>NUCLEOTIDE SEQUENCE [LARGE SCALE GENOMIC DNA]</scope>
    <source>
        <strain evidence="2 3">ASN36</strain>
    </source>
</reference>
<gene>
    <name evidence="2" type="ORF">DSLASN_35900</name>
</gene>
<organism evidence="2 3">
    <name type="scientific">Desulfoluna limicola</name>
    <dbReference type="NCBI Taxonomy" id="2810562"/>
    <lineage>
        <taxon>Bacteria</taxon>
        <taxon>Pseudomonadati</taxon>
        <taxon>Thermodesulfobacteriota</taxon>
        <taxon>Desulfobacteria</taxon>
        <taxon>Desulfobacterales</taxon>
        <taxon>Desulfolunaceae</taxon>
        <taxon>Desulfoluna</taxon>
    </lineage>
</organism>
<dbReference type="PANTHER" id="PTHR36434:SF1">
    <property type="entry name" value="MEMBRANE PROTEASE YUGP-RELATED"/>
    <property type="match status" value="1"/>
</dbReference>
<dbReference type="PANTHER" id="PTHR36434">
    <property type="entry name" value="MEMBRANE PROTEASE YUGP-RELATED"/>
    <property type="match status" value="1"/>
</dbReference>
<dbReference type="InterPro" id="IPR007395">
    <property type="entry name" value="Zn_peptidase_2"/>
</dbReference>
<name>A0ABM7PLA2_9BACT</name>
<dbReference type="EMBL" id="AP024488">
    <property type="protein sequence ID" value="BCS97958.1"/>
    <property type="molecule type" value="Genomic_DNA"/>
</dbReference>
<protein>
    <submittedName>
        <fullName evidence="2">Zinc metallopeptidase</fullName>
    </submittedName>
</protein>
<keyword evidence="1" id="KW-0472">Membrane</keyword>
<evidence type="ECO:0000313" key="3">
    <source>
        <dbReference type="Proteomes" id="UP001320148"/>
    </source>
</evidence>
<accession>A0ABM7PLA2</accession>
<dbReference type="Proteomes" id="UP001320148">
    <property type="component" value="Chromosome"/>
</dbReference>
<feature type="transmembrane region" description="Helical" evidence="1">
    <location>
        <begin position="145"/>
        <end position="165"/>
    </location>
</feature>
<keyword evidence="1" id="KW-0812">Transmembrane</keyword>
<keyword evidence="3" id="KW-1185">Reference proteome</keyword>